<accession>A0ABQ7I992</accession>
<organism evidence="1 2">
    <name type="scientific">Botrytis deweyae</name>
    <dbReference type="NCBI Taxonomy" id="2478750"/>
    <lineage>
        <taxon>Eukaryota</taxon>
        <taxon>Fungi</taxon>
        <taxon>Dikarya</taxon>
        <taxon>Ascomycota</taxon>
        <taxon>Pezizomycotina</taxon>
        <taxon>Leotiomycetes</taxon>
        <taxon>Helotiales</taxon>
        <taxon>Sclerotiniaceae</taxon>
        <taxon>Botrytis</taxon>
    </lineage>
</organism>
<name>A0ABQ7I992_9HELO</name>
<evidence type="ECO:0000313" key="1">
    <source>
        <dbReference type="EMBL" id="KAF7917390.1"/>
    </source>
</evidence>
<dbReference type="Proteomes" id="UP000783213">
    <property type="component" value="Unassembled WGS sequence"/>
</dbReference>
<dbReference type="GeneID" id="62236924"/>
<evidence type="ECO:0008006" key="3">
    <source>
        <dbReference type="Google" id="ProtNLM"/>
    </source>
</evidence>
<evidence type="ECO:0000313" key="2">
    <source>
        <dbReference type="Proteomes" id="UP000783213"/>
    </source>
</evidence>
<sequence>MKESKSRLELLPVEAIQAIQCLIENVPDLLSIILTCKATYNAFLSAEQLILKQVLTDEIGSELLSEALLTASISRQTPVRDDVLDEYDNYFVENGRDIELKAYSNLRLCDALFLSELHSHVVYFTNDFISKAFASSIFTKNIPIAMWQLPASDEEKRRIQRTFYHLQIYCCVVYGGFSDHLHLDQNRIFFNHFSVWENEQLACVHDYMFRIIAPGFDELVDHDVEWAECRMQYASFDDPEYIEPLIARGLFAIRDMLEAKSYEQICKAYCQDSPKHSSHLLDHGLRNSTDGSGEDELYHWLEDYSNEDDDKYVNKSVWCDDDDDKGPELVWRWAHQLFNSIEFVLCDKHRFEREWGYVMWDHSRLLELRVMENEWKMTEDAEKGRGSRPSKESMDRREKIYLAGGRGWWTAEDESKVVWPHGCAPWDKPKEPDRWDSKDGRSIEEAKEFLKKLKLPTLR</sequence>
<dbReference type="RefSeq" id="XP_038805786.1">
    <property type="nucleotide sequence ID" value="XM_038957774.1"/>
</dbReference>
<protein>
    <recommendedName>
        <fullName evidence="3">F-box domain-containing protein</fullName>
    </recommendedName>
</protein>
<proteinExistence type="predicted"/>
<comment type="caution">
    <text evidence="1">The sequence shown here is derived from an EMBL/GenBank/DDBJ whole genome shotgun (WGS) entry which is preliminary data.</text>
</comment>
<gene>
    <name evidence="1" type="ORF">EAE98_010153</name>
</gene>
<reference evidence="1 2" key="1">
    <citation type="journal article" date="2020" name="Genome Biol. Evol.">
        <title>Comparative genomics of Sclerotiniaceae.</title>
        <authorList>
            <person name="Valero Jimenez C.A."/>
            <person name="Steentjes M."/>
            <person name="Scholten O.E."/>
            <person name="Van Kan J.A.L."/>
        </authorList>
    </citation>
    <scope>NUCLEOTIDE SEQUENCE [LARGE SCALE GENOMIC DNA]</scope>
    <source>
        <strain evidence="1 2">B1</strain>
    </source>
</reference>
<dbReference type="EMBL" id="RCSX01000034">
    <property type="protein sequence ID" value="KAF7917390.1"/>
    <property type="molecule type" value="Genomic_DNA"/>
</dbReference>
<keyword evidence="2" id="KW-1185">Reference proteome</keyword>